<organism evidence="2 3">
    <name type="scientific">Streptomyces hundungensis</name>
    <dbReference type="NCBI Taxonomy" id="1077946"/>
    <lineage>
        <taxon>Bacteria</taxon>
        <taxon>Bacillati</taxon>
        <taxon>Actinomycetota</taxon>
        <taxon>Actinomycetes</taxon>
        <taxon>Kitasatosporales</taxon>
        <taxon>Streptomycetaceae</taxon>
        <taxon>Streptomyces</taxon>
    </lineage>
</organism>
<evidence type="ECO:0000259" key="1">
    <source>
        <dbReference type="Pfam" id="PF13349"/>
    </source>
</evidence>
<dbReference type="InterPro" id="IPR025164">
    <property type="entry name" value="Toastrack_DUF4097"/>
</dbReference>
<feature type="domain" description="DUF4097" evidence="1">
    <location>
        <begin position="40"/>
        <end position="239"/>
    </location>
</feature>
<reference evidence="2 3" key="1">
    <citation type="submission" date="2018-10" db="EMBL/GenBank/DDBJ databases">
        <title>Relationship between Morphology and Antimicrobial Activity in Streptomyces.</title>
        <authorList>
            <person name="Kang H.J."/>
            <person name="Kim S.B."/>
        </authorList>
    </citation>
    <scope>NUCLEOTIDE SEQUENCE [LARGE SCALE GENOMIC DNA]</scope>
    <source>
        <strain evidence="2 3">BH38</strain>
    </source>
</reference>
<name>A0A387H5U5_9ACTN</name>
<dbReference type="AlphaFoldDB" id="A0A387H5U5"/>
<protein>
    <recommendedName>
        <fullName evidence="1">DUF4097 domain-containing protein</fullName>
    </recommendedName>
</protein>
<dbReference type="Pfam" id="PF13349">
    <property type="entry name" value="DUF4097"/>
    <property type="match status" value="1"/>
</dbReference>
<proteinExistence type="predicted"/>
<evidence type="ECO:0000313" key="2">
    <source>
        <dbReference type="EMBL" id="AYG78794.1"/>
    </source>
</evidence>
<dbReference type="EMBL" id="CP032698">
    <property type="protein sequence ID" value="AYG78794.1"/>
    <property type="molecule type" value="Genomic_DNA"/>
</dbReference>
<keyword evidence="3" id="KW-1185">Reference proteome</keyword>
<evidence type="ECO:0000313" key="3">
    <source>
        <dbReference type="Proteomes" id="UP000271554"/>
    </source>
</evidence>
<dbReference type="KEGG" id="shun:DWB77_00902"/>
<gene>
    <name evidence="2" type="ORF">DWB77_00902</name>
</gene>
<accession>A0A387H5U5</accession>
<sequence length="242" mass="24978">MVLINAVDAAAEDNESQESIMQKFATAAPMTAVIAIPAGRVRIIAGDQEYTTVEVKPAQAGKSRDVKAAEQAAVAYDNGVLRVESLVGNEYFGPSGSLDVTVELPAGSRIEATAGSAEFRTLGRLGDVIFDGAHGSVHLEETAALRLTVQAADVTVGRVAGDSRITVANGDIHITEALHGTLALHTQAGHITVGAARGVSATLDAGTSYGRVENALRNTQGAESTLNIHATTSYGDITARSV</sequence>
<dbReference type="Proteomes" id="UP000271554">
    <property type="component" value="Chromosome"/>
</dbReference>